<evidence type="ECO:0000256" key="1">
    <source>
        <dbReference type="ARBA" id="ARBA00023125"/>
    </source>
</evidence>
<feature type="DNA-binding region" description="H-T-H motif" evidence="2">
    <location>
        <begin position="35"/>
        <end position="54"/>
    </location>
</feature>
<gene>
    <name evidence="4" type="ORF">QO019_004359</name>
</gene>
<organism evidence="4 5">
    <name type="scientific">Streptomyces thermodiastaticus</name>
    <dbReference type="NCBI Taxonomy" id="44061"/>
    <lineage>
        <taxon>Bacteria</taxon>
        <taxon>Bacillati</taxon>
        <taxon>Actinomycetota</taxon>
        <taxon>Actinomycetes</taxon>
        <taxon>Kitasatosporales</taxon>
        <taxon>Streptomycetaceae</taxon>
        <taxon>Streptomyces</taxon>
    </lineage>
</organism>
<comment type="caution">
    <text evidence="4">The sequence shown here is derived from an EMBL/GenBank/DDBJ whole genome shotgun (WGS) entry which is preliminary data.</text>
</comment>
<dbReference type="PRINTS" id="PR00455">
    <property type="entry name" value="HTHTETR"/>
</dbReference>
<name>A0ABU0KJ94_9ACTN</name>
<dbReference type="Proteomes" id="UP001236795">
    <property type="component" value="Unassembled WGS sequence"/>
</dbReference>
<accession>A0ABU0KJ94</accession>
<sequence>MTEPPTERADAARNRRKILDAAARLVAAEGAAGLSLDLVAKAADVGVGTVYRRFGDRAGLVFALLEDRERRFREKLDGPPPLGPGAPPGLRVRAFLHALVDLVEEQRELLLLAEASSPGARYGSPPYAAQHTHLAALLEEAAPGLDAAYLADALLAPFTPSLISYQLCERRFDTARIKAGLDDLVGVVLSNTTA</sequence>
<evidence type="ECO:0000256" key="2">
    <source>
        <dbReference type="PROSITE-ProRule" id="PRU00335"/>
    </source>
</evidence>
<keyword evidence="1 2" id="KW-0238">DNA-binding</keyword>
<dbReference type="PANTHER" id="PTHR30055:SF209">
    <property type="entry name" value="POSSIBLE TRANSCRIPTIONAL REGULATORY PROTEIN (PROBABLY TETR-FAMILY)"/>
    <property type="match status" value="1"/>
</dbReference>
<dbReference type="Gene3D" id="1.10.357.10">
    <property type="entry name" value="Tetracycline Repressor, domain 2"/>
    <property type="match status" value="1"/>
</dbReference>
<feature type="domain" description="HTH tetR-type" evidence="3">
    <location>
        <begin position="12"/>
        <end position="72"/>
    </location>
</feature>
<protein>
    <submittedName>
        <fullName evidence="4">AcrR family transcriptional regulator</fullName>
    </submittedName>
</protein>
<dbReference type="InterPro" id="IPR050109">
    <property type="entry name" value="HTH-type_TetR-like_transc_reg"/>
</dbReference>
<dbReference type="InterPro" id="IPR006311">
    <property type="entry name" value="TAT_signal"/>
</dbReference>
<dbReference type="InterPro" id="IPR001647">
    <property type="entry name" value="HTH_TetR"/>
</dbReference>
<keyword evidence="5" id="KW-1185">Reference proteome</keyword>
<evidence type="ECO:0000313" key="5">
    <source>
        <dbReference type="Proteomes" id="UP001236795"/>
    </source>
</evidence>
<evidence type="ECO:0000259" key="3">
    <source>
        <dbReference type="PROSITE" id="PS50977"/>
    </source>
</evidence>
<dbReference type="InterPro" id="IPR009057">
    <property type="entry name" value="Homeodomain-like_sf"/>
</dbReference>
<proteinExistence type="predicted"/>
<dbReference type="EMBL" id="JAUSWC010000016">
    <property type="protein sequence ID" value="MDQ0489482.1"/>
    <property type="molecule type" value="Genomic_DNA"/>
</dbReference>
<dbReference type="PROSITE" id="PS51318">
    <property type="entry name" value="TAT"/>
    <property type="match status" value="1"/>
</dbReference>
<dbReference type="RefSeq" id="WP_199781938.1">
    <property type="nucleotide sequence ID" value="NZ_JAUSWC010000016.1"/>
</dbReference>
<reference evidence="4 5" key="1">
    <citation type="submission" date="2023-07" db="EMBL/GenBank/DDBJ databases">
        <title>Genomic Encyclopedia of Type Strains, Phase IV (KMG-IV): sequencing the most valuable type-strain genomes for metagenomic binning, comparative biology and taxonomic classification.</title>
        <authorList>
            <person name="Goeker M."/>
        </authorList>
    </citation>
    <scope>NUCLEOTIDE SEQUENCE [LARGE SCALE GENOMIC DNA]</scope>
    <source>
        <strain evidence="4 5">DSM 40573</strain>
    </source>
</reference>
<dbReference type="PROSITE" id="PS50977">
    <property type="entry name" value="HTH_TETR_2"/>
    <property type="match status" value="1"/>
</dbReference>
<dbReference type="SUPFAM" id="SSF46689">
    <property type="entry name" value="Homeodomain-like"/>
    <property type="match status" value="1"/>
</dbReference>
<dbReference type="PANTHER" id="PTHR30055">
    <property type="entry name" value="HTH-TYPE TRANSCRIPTIONAL REGULATOR RUTR"/>
    <property type="match status" value="1"/>
</dbReference>
<evidence type="ECO:0000313" key="4">
    <source>
        <dbReference type="EMBL" id="MDQ0489482.1"/>
    </source>
</evidence>
<dbReference type="Pfam" id="PF00440">
    <property type="entry name" value="TetR_N"/>
    <property type="match status" value="1"/>
</dbReference>